<dbReference type="OrthoDB" id="4079278at2759"/>
<dbReference type="Proteomes" id="UP000790833">
    <property type="component" value="Unassembled WGS sequence"/>
</dbReference>
<name>A0A9P7VEV1_9ASCO</name>
<comment type="caution">
    <text evidence="1">The sequence shown here is derived from an EMBL/GenBank/DDBJ whole genome shotgun (WGS) entry which is preliminary data.</text>
</comment>
<gene>
    <name evidence="1" type="ORF">KQ657_000160</name>
</gene>
<organism evidence="1 2">
    <name type="scientific">Scheffersomyces spartinae</name>
    <dbReference type="NCBI Taxonomy" id="45513"/>
    <lineage>
        <taxon>Eukaryota</taxon>
        <taxon>Fungi</taxon>
        <taxon>Dikarya</taxon>
        <taxon>Ascomycota</taxon>
        <taxon>Saccharomycotina</taxon>
        <taxon>Pichiomycetes</taxon>
        <taxon>Debaryomycetaceae</taxon>
        <taxon>Scheffersomyces</taxon>
    </lineage>
</organism>
<reference evidence="1" key="1">
    <citation type="submission" date="2021-03" db="EMBL/GenBank/DDBJ databases">
        <authorList>
            <person name="Palmer J.M."/>
        </authorList>
    </citation>
    <scope>NUCLEOTIDE SEQUENCE</scope>
    <source>
        <strain evidence="1">ARV_011</strain>
    </source>
</reference>
<dbReference type="GeneID" id="66113534"/>
<protein>
    <submittedName>
        <fullName evidence="1">Uncharacterized protein</fullName>
    </submittedName>
</protein>
<evidence type="ECO:0000313" key="1">
    <source>
        <dbReference type="EMBL" id="KAG7196148.1"/>
    </source>
</evidence>
<dbReference type="RefSeq" id="XP_043051693.1">
    <property type="nucleotide sequence ID" value="XM_043191016.1"/>
</dbReference>
<sequence length="606" mass="70890">MPQLSMEQQKKHFPDEEINDDVKQRLSEVYPFFSKYRNSDRGIWKVFNYYDENLNMVSFIDDLMKYPILNTEMISHIIWNYKDSSLMRQILLMDLFKLVIQKKYEPALRFLTIFGAAKRTSLSVSTMVGFIESQQDKMLDRELQSLLCNAIVRQALQSGETTLAVSFIFQMGELNLKVSKTMVNLVCQTLCIPNKTQEAYNAFFLLKLVLKFPLFKYLRYLEAMKVLDYLSSKTNLNAHAYLFYNKVIQRYTKLREVHRIESYFGGLFNLILQNIQVLNIKRANGIWLSWKDLLLAQEDRTIDFNCIIRLIEANEDDIENQRKIIESLPTKLIESNEVLFDFFIKYYGTHYTAYGKEFDGYVRDLKPPLRRLTISLLFLGFLSQNNEVGSERLLQLILKSPNGLNKFEFEAIIKKLLTQGSIEQCIKMCHRTDIQVSLLGYIRILHHLMLFESDSSLTEKLIPIVISKFNLIHQGDSLLLALTETIFNYISDKVSNRASRSLFIRLFKSSQDKQMSRVSGGFITLEKYGLPNELVRLLDVEHDTVRILRVILDFSIVEEDMITLRWAIDQMRFQNVSTRDIIAYIMKTNDKFAARVFEESLIASCK</sequence>
<dbReference type="AlphaFoldDB" id="A0A9P7VEV1"/>
<evidence type="ECO:0000313" key="2">
    <source>
        <dbReference type="Proteomes" id="UP000790833"/>
    </source>
</evidence>
<proteinExistence type="predicted"/>
<dbReference type="EMBL" id="JAHMUF010000001">
    <property type="protein sequence ID" value="KAG7196148.1"/>
    <property type="molecule type" value="Genomic_DNA"/>
</dbReference>
<accession>A0A9P7VEV1</accession>
<keyword evidence="2" id="KW-1185">Reference proteome</keyword>